<feature type="compositionally biased region" description="Basic residues" evidence="2">
    <location>
        <begin position="1"/>
        <end position="10"/>
    </location>
</feature>
<organism evidence="3 4">
    <name type="scientific">Chaetoceros tenuissimus</name>
    <dbReference type="NCBI Taxonomy" id="426638"/>
    <lineage>
        <taxon>Eukaryota</taxon>
        <taxon>Sar</taxon>
        <taxon>Stramenopiles</taxon>
        <taxon>Ochrophyta</taxon>
        <taxon>Bacillariophyta</taxon>
        <taxon>Coscinodiscophyceae</taxon>
        <taxon>Chaetocerotophycidae</taxon>
        <taxon>Chaetocerotales</taxon>
        <taxon>Chaetocerotaceae</taxon>
        <taxon>Chaetoceros</taxon>
    </lineage>
</organism>
<dbReference type="SUPFAM" id="SSF50022">
    <property type="entry name" value="ISP domain"/>
    <property type="match status" value="1"/>
</dbReference>
<evidence type="ECO:0000313" key="3">
    <source>
        <dbReference type="EMBL" id="GFH52361.1"/>
    </source>
</evidence>
<dbReference type="AlphaFoldDB" id="A0AAD3CU90"/>
<evidence type="ECO:0000256" key="2">
    <source>
        <dbReference type="SAM" id="MobiDB-lite"/>
    </source>
</evidence>
<dbReference type="InterPro" id="IPR036922">
    <property type="entry name" value="Rieske_2Fe-2S_sf"/>
</dbReference>
<dbReference type="Proteomes" id="UP001054902">
    <property type="component" value="Unassembled WGS sequence"/>
</dbReference>
<evidence type="ECO:0008006" key="5">
    <source>
        <dbReference type="Google" id="ProtNLM"/>
    </source>
</evidence>
<feature type="region of interest" description="Disordered" evidence="2">
    <location>
        <begin position="1"/>
        <end position="43"/>
    </location>
</feature>
<dbReference type="PANTHER" id="PTHR21496">
    <property type="entry name" value="FERREDOXIN-RELATED"/>
    <property type="match status" value="1"/>
</dbReference>
<keyword evidence="4" id="KW-1185">Reference proteome</keyword>
<dbReference type="EMBL" id="BLLK01000045">
    <property type="protein sequence ID" value="GFH52361.1"/>
    <property type="molecule type" value="Genomic_DNA"/>
</dbReference>
<reference evidence="3 4" key="1">
    <citation type="journal article" date="2021" name="Sci. Rep.">
        <title>The genome of the diatom Chaetoceros tenuissimus carries an ancient integrated fragment of an extant virus.</title>
        <authorList>
            <person name="Hongo Y."/>
            <person name="Kimura K."/>
            <person name="Takaki Y."/>
            <person name="Yoshida Y."/>
            <person name="Baba S."/>
            <person name="Kobayashi G."/>
            <person name="Nagasaki K."/>
            <person name="Hano T."/>
            <person name="Tomaru Y."/>
        </authorList>
    </citation>
    <scope>NUCLEOTIDE SEQUENCE [LARGE SCALE GENOMIC DNA]</scope>
    <source>
        <strain evidence="3 4">NIES-3715</strain>
    </source>
</reference>
<comment type="caution">
    <text evidence="3">The sequence shown here is derived from an EMBL/GenBank/DDBJ whole genome shotgun (WGS) entry which is preliminary data.</text>
</comment>
<sequence>MGARRGKGRGMKIDGVSSKKPKTEKQKVATLNNGRGQEITGVTMPAENKVKGWEFGAGARIACANVDGEYYAVQGDCPRCAFDLYKGDIINDDSFEDLPRIACPTCSTTYSLKTGVKGPPLKRTGLAGFVTGLAKTATQRDEFRDAKAFVITREEETGRVFMREK</sequence>
<evidence type="ECO:0000313" key="4">
    <source>
        <dbReference type="Proteomes" id="UP001054902"/>
    </source>
</evidence>
<proteinExistence type="predicted"/>
<name>A0AAD3CU90_9STRA</name>
<evidence type="ECO:0000256" key="1">
    <source>
        <dbReference type="ARBA" id="ARBA00034078"/>
    </source>
</evidence>
<gene>
    <name evidence="3" type="ORF">CTEN210_08837</name>
</gene>
<dbReference type="Gene3D" id="2.102.10.10">
    <property type="entry name" value="Rieske [2Fe-2S] iron-sulphur domain"/>
    <property type="match status" value="1"/>
</dbReference>
<comment type="cofactor">
    <cofactor evidence="1">
        <name>[2Fe-2S] cluster</name>
        <dbReference type="ChEBI" id="CHEBI:190135"/>
    </cofactor>
</comment>
<protein>
    <recommendedName>
        <fullName evidence="5">Rieske domain-containing protein</fullName>
    </recommendedName>
</protein>
<dbReference type="GO" id="GO:0051537">
    <property type="term" value="F:2 iron, 2 sulfur cluster binding"/>
    <property type="evidence" value="ECO:0007669"/>
    <property type="project" value="InterPro"/>
</dbReference>
<accession>A0AAD3CU90</accession>
<dbReference type="PANTHER" id="PTHR21496:SF0">
    <property type="entry name" value="RIESKE DOMAIN-CONTAINING PROTEIN"/>
    <property type="match status" value="1"/>
</dbReference>